<dbReference type="HOGENOM" id="CLU_1835906_0_0_1"/>
<keyword evidence="3" id="KW-1185">Reference proteome</keyword>
<sequence length="143" mass="15255">MSSPNLQAFDPLAEYYFTSATGNTRADLIHTGLPSAAYPTHVLLASTSPARGSPPASSSKNNSVPSQTTPQRLTGNIQAPRPIAHAKGFKGAVVGLQQKTGGAIFEPFAPTRSVTPELGDVLKKRTNGQWGQWELEQSIQKQQ</sequence>
<proteinExistence type="predicted"/>
<evidence type="ECO:0000313" key="2">
    <source>
        <dbReference type="EMBL" id="KIM30145.1"/>
    </source>
</evidence>
<reference evidence="2 3" key="1">
    <citation type="submission" date="2014-04" db="EMBL/GenBank/DDBJ databases">
        <authorList>
            <consortium name="DOE Joint Genome Institute"/>
            <person name="Kuo A."/>
            <person name="Zuccaro A."/>
            <person name="Kohler A."/>
            <person name="Nagy L.G."/>
            <person name="Floudas D."/>
            <person name="Copeland A."/>
            <person name="Barry K.W."/>
            <person name="Cichocki N."/>
            <person name="Veneault-Fourrey C."/>
            <person name="LaButti K."/>
            <person name="Lindquist E.A."/>
            <person name="Lipzen A."/>
            <person name="Lundell T."/>
            <person name="Morin E."/>
            <person name="Murat C."/>
            <person name="Sun H."/>
            <person name="Tunlid A."/>
            <person name="Henrissat B."/>
            <person name="Grigoriev I.V."/>
            <person name="Hibbett D.S."/>
            <person name="Martin F."/>
            <person name="Nordberg H.P."/>
            <person name="Cantor M.N."/>
            <person name="Hua S.X."/>
        </authorList>
    </citation>
    <scope>NUCLEOTIDE SEQUENCE [LARGE SCALE GENOMIC DNA]</scope>
    <source>
        <strain evidence="2 3">MAFF 305830</strain>
    </source>
</reference>
<organism evidence="2 3">
    <name type="scientific">Serendipita vermifera MAFF 305830</name>
    <dbReference type="NCBI Taxonomy" id="933852"/>
    <lineage>
        <taxon>Eukaryota</taxon>
        <taxon>Fungi</taxon>
        <taxon>Dikarya</taxon>
        <taxon>Basidiomycota</taxon>
        <taxon>Agaricomycotina</taxon>
        <taxon>Agaricomycetes</taxon>
        <taxon>Sebacinales</taxon>
        <taxon>Serendipitaceae</taxon>
        <taxon>Serendipita</taxon>
    </lineage>
</organism>
<dbReference type="OrthoDB" id="3239228at2759"/>
<evidence type="ECO:0000256" key="1">
    <source>
        <dbReference type="SAM" id="MobiDB-lite"/>
    </source>
</evidence>
<dbReference type="EMBL" id="KN824285">
    <property type="protein sequence ID" value="KIM30145.1"/>
    <property type="molecule type" value="Genomic_DNA"/>
</dbReference>
<accession>A0A0C3B055</accession>
<dbReference type="Proteomes" id="UP000054097">
    <property type="component" value="Unassembled WGS sequence"/>
</dbReference>
<dbReference type="AlphaFoldDB" id="A0A0C3B055"/>
<feature type="compositionally biased region" description="Low complexity" evidence="1">
    <location>
        <begin position="45"/>
        <end position="59"/>
    </location>
</feature>
<reference evidence="3" key="2">
    <citation type="submission" date="2015-01" db="EMBL/GenBank/DDBJ databases">
        <title>Evolutionary Origins and Diversification of the Mycorrhizal Mutualists.</title>
        <authorList>
            <consortium name="DOE Joint Genome Institute"/>
            <consortium name="Mycorrhizal Genomics Consortium"/>
            <person name="Kohler A."/>
            <person name="Kuo A."/>
            <person name="Nagy L.G."/>
            <person name="Floudas D."/>
            <person name="Copeland A."/>
            <person name="Barry K.W."/>
            <person name="Cichocki N."/>
            <person name="Veneault-Fourrey C."/>
            <person name="LaButti K."/>
            <person name="Lindquist E.A."/>
            <person name="Lipzen A."/>
            <person name="Lundell T."/>
            <person name="Morin E."/>
            <person name="Murat C."/>
            <person name="Riley R."/>
            <person name="Ohm R."/>
            <person name="Sun H."/>
            <person name="Tunlid A."/>
            <person name="Henrissat B."/>
            <person name="Grigoriev I.V."/>
            <person name="Hibbett D.S."/>
            <person name="Martin F."/>
        </authorList>
    </citation>
    <scope>NUCLEOTIDE SEQUENCE [LARGE SCALE GENOMIC DNA]</scope>
    <source>
        <strain evidence="3">MAFF 305830</strain>
    </source>
</reference>
<evidence type="ECO:0000313" key="3">
    <source>
        <dbReference type="Proteomes" id="UP000054097"/>
    </source>
</evidence>
<name>A0A0C3B055_SERVB</name>
<feature type="region of interest" description="Disordered" evidence="1">
    <location>
        <begin position="44"/>
        <end position="80"/>
    </location>
</feature>
<gene>
    <name evidence="2" type="ORF">M408DRAFT_328242</name>
</gene>
<feature type="compositionally biased region" description="Polar residues" evidence="1">
    <location>
        <begin position="60"/>
        <end position="77"/>
    </location>
</feature>
<protein>
    <submittedName>
        <fullName evidence="2">Uncharacterized protein</fullName>
    </submittedName>
</protein>